<dbReference type="Proteomes" id="UP001179280">
    <property type="component" value="Unassembled WGS sequence"/>
</dbReference>
<dbReference type="EC" id="2.3.1.57" evidence="2"/>
<comment type="caution">
    <text evidence="2">The sequence shown here is derived from an EMBL/GenBank/DDBJ whole genome shotgun (WGS) entry which is preliminary data.</text>
</comment>
<dbReference type="RefSeq" id="WP_204463796.1">
    <property type="nucleotide sequence ID" value="NZ_JAFBCV010000001.1"/>
</dbReference>
<dbReference type="Gene3D" id="3.40.630.30">
    <property type="match status" value="1"/>
</dbReference>
<name>A0ABS2SNC7_9BACI</name>
<keyword evidence="3" id="KW-1185">Reference proteome</keyword>
<sequence length="155" mass="17883">MTKIVVKELSVETFYKCIELNLAEDQVDRIAPNVYSIAESKVNPFLTPYAIHLGDKVIGFVMTENDPNEIEERKYWIPRFMIDVAYQRKGYGNEAMKQFIESYKKNEDCCYIGLSTEPDNDSALQFYTSLGFVNTGEMLEESEVILLLEVKREPS</sequence>
<dbReference type="PANTHER" id="PTHR43617">
    <property type="entry name" value="L-AMINO ACID N-ACETYLTRANSFERASE"/>
    <property type="match status" value="1"/>
</dbReference>
<dbReference type="EMBL" id="JAFBCV010000001">
    <property type="protein sequence ID" value="MBM7837023.1"/>
    <property type="molecule type" value="Genomic_DNA"/>
</dbReference>
<organism evidence="2 3">
    <name type="scientific">Shouchella xiaoxiensis</name>
    <dbReference type="NCBI Taxonomy" id="766895"/>
    <lineage>
        <taxon>Bacteria</taxon>
        <taxon>Bacillati</taxon>
        <taxon>Bacillota</taxon>
        <taxon>Bacilli</taxon>
        <taxon>Bacillales</taxon>
        <taxon>Bacillaceae</taxon>
        <taxon>Shouchella</taxon>
    </lineage>
</organism>
<keyword evidence="2" id="KW-0012">Acyltransferase</keyword>
<proteinExistence type="predicted"/>
<protein>
    <submittedName>
        <fullName evidence="2">Diamine N-acetyltransferase</fullName>
        <ecNumber evidence="2">2.3.1.57</ecNumber>
    </submittedName>
</protein>
<gene>
    <name evidence="2" type="ORF">JOC54_000254</name>
</gene>
<dbReference type="InterPro" id="IPR000182">
    <property type="entry name" value="GNAT_dom"/>
</dbReference>
<evidence type="ECO:0000313" key="2">
    <source>
        <dbReference type="EMBL" id="MBM7837023.1"/>
    </source>
</evidence>
<dbReference type="Pfam" id="PF00583">
    <property type="entry name" value="Acetyltransf_1"/>
    <property type="match status" value="1"/>
</dbReference>
<dbReference type="SUPFAM" id="SSF55729">
    <property type="entry name" value="Acyl-CoA N-acyltransferases (Nat)"/>
    <property type="match status" value="1"/>
</dbReference>
<dbReference type="PANTHER" id="PTHR43617:SF2">
    <property type="entry name" value="UPF0039 PROTEIN SLL0451"/>
    <property type="match status" value="1"/>
</dbReference>
<keyword evidence="2" id="KW-0808">Transferase</keyword>
<dbReference type="InterPro" id="IPR016181">
    <property type="entry name" value="Acyl_CoA_acyltransferase"/>
</dbReference>
<dbReference type="PROSITE" id="PS51186">
    <property type="entry name" value="GNAT"/>
    <property type="match status" value="1"/>
</dbReference>
<feature type="domain" description="N-acetyltransferase" evidence="1">
    <location>
        <begin position="4"/>
        <end position="153"/>
    </location>
</feature>
<reference evidence="2" key="1">
    <citation type="submission" date="2021-01" db="EMBL/GenBank/DDBJ databases">
        <title>Genomic Encyclopedia of Type Strains, Phase IV (KMG-IV): sequencing the most valuable type-strain genomes for metagenomic binning, comparative biology and taxonomic classification.</title>
        <authorList>
            <person name="Goeker M."/>
        </authorList>
    </citation>
    <scope>NUCLEOTIDE SEQUENCE</scope>
    <source>
        <strain evidence="2">DSM 21943</strain>
    </source>
</reference>
<dbReference type="InterPro" id="IPR050276">
    <property type="entry name" value="MshD_Acetyltransferase"/>
</dbReference>
<accession>A0ABS2SNC7</accession>
<dbReference type="CDD" id="cd04301">
    <property type="entry name" value="NAT_SF"/>
    <property type="match status" value="1"/>
</dbReference>
<dbReference type="GO" id="GO:0004145">
    <property type="term" value="F:diamine N-acetyltransferase activity"/>
    <property type="evidence" value="ECO:0007669"/>
    <property type="project" value="UniProtKB-EC"/>
</dbReference>
<evidence type="ECO:0000313" key="3">
    <source>
        <dbReference type="Proteomes" id="UP001179280"/>
    </source>
</evidence>
<evidence type="ECO:0000259" key="1">
    <source>
        <dbReference type="PROSITE" id="PS51186"/>
    </source>
</evidence>